<evidence type="ECO:0000313" key="13">
    <source>
        <dbReference type="Proteomes" id="UP000027138"/>
    </source>
</evidence>
<sequence>MGKNPCLIFLFFFIFSYLTSQSHSKRQSEVLGNLYKSKLNGNSGMDTSNFRTIDSIITINQENGKDKEKDRIKRLPGQPQVKFSQYGGYVTVDKLAGKALYYYFAEAQESSKNSLPLLLWLNGGPGCSSLAYGLMQELGPFRVYSDGKTLYKNKNRFSWNNVANVPFLESPVGVGFSYSNRTSDYENSGDRYTATENYLILVNWLQRFPEYKGRDFYISGESYAGHYVPQLAHTILYYNKKANKTIINLKGIAYINHPSKECRAATEKADKYSQAVDIYNIYAPLCFDENITAHPKKASLDNFDPCSDYYVHAYFNRADVQEALHANVTKLDHDWEPCSDIIDRWTDSPSTILPLLKEFMENGVRILVYSGDTDGRVPVTSTQYSLAKLKLPIKTEWYPWYLNGEVGGYTEIYKGDLTFATVRGAGHEVPAFQPARALSLIHHFLLGKPLPKIS</sequence>
<keyword evidence="13" id="KW-1185">Reference proteome</keyword>
<dbReference type="Proteomes" id="UP000027138">
    <property type="component" value="Unassembled WGS sequence"/>
</dbReference>
<evidence type="ECO:0000256" key="2">
    <source>
        <dbReference type="ARBA" id="ARBA00009431"/>
    </source>
</evidence>
<dbReference type="Gene3D" id="3.40.50.11320">
    <property type="match status" value="1"/>
</dbReference>
<name>A0A067LGA5_JATCU</name>
<dbReference type="Gene3D" id="3.40.50.1820">
    <property type="entry name" value="alpha/beta hydrolase"/>
    <property type="match status" value="1"/>
</dbReference>
<dbReference type="EMBL" id="KK914267">
    <property type="protein sequence ID" value="KDP43595.1"/>
    <property type="molecule type" value="Genomic_DNA"/>
</dbReference>
<dbReference type="InterPro" id="IPR029058">
    <property type="entry name" value="AB_hydrolase_fold"/>
</dbReference>
<keyword evidence="4 11" id="KW-0121">Carboxypeptidase</keyword>
<evidence type="ECO:0000256" key="3">
    <source>
        <dbReference type="ARBA" id="ARBA00022525"/>
    </source>
</evidence>
<dbReference type="EC" id="3.4.16.-" evidence="11"/>
<dbReference type="InterPro" id="IPR033124">
    <property type="entry name" value="Ser_caboxypep_his_AS"/>
</dbReference>
<dbReference type="Gene3D" id="6.10.250.940">
    <property type="match status" value="1"/>
</dbReference>
<feature type="signal peptide" evidence="11">
    <location>
        <begin position="1"/>
        <end position="20"/>
    </location>
</feature>
<proteinExistence type="inferred from homology"/>
<evidence type="ECO:0000256" key="8">
    <source>
        <dbReference type="ARBA" id="ARBA00023157"/>
    </source>
</evidence>
<dbReference type="GO" id="GO:0005773">
    <property type="term" value="C:vacuole"/>
    <property type="evidence" value="ECO:0007669"/>
    <property type="project" value="TreeGrafter"/>
</dbReference>
<dbReference type="SUPFAM" id="SSF53474">
    <property type="entry name" value="alpha/beta-Hydrolases"/>
    <property type="match status" value="1"/>
</dbReference>
<keyword evidence="6 11" id="KW-0732">Signal</keyword>
<evidence type="ECO:0000256" key="7">
    <source>
        <dbReference type="ARBA" id="ARBA00022801"/>
    </source>
</evidence>
<dbReference type="FunFam" id="3.40.50.12670:FF:000002">
    <property type="entry name" value="Carboxypeptidase"/>
    <property type="match status" value="1"/>
</dbReference>
<reference evidence="12 13" key="1">
    <citation type="journal article" date="2014" name="PLoS ONE">
        <title>Global Analysis of Gene Expression Profiles in Physic Nut (Jatropha curcas L.) Seedlings Exposed to Salt Stress.</title>
        <authorList>
            <person name="Zhang L."/>
            <person name="Zhang C."/>
            <person name="Wu P."/>
            <person name="Chen Y."/>
            <person name="Li M."/>
            <person name="Jiang H."/>
            <person name="Wu G."/>
        </authorList>
    </citation>
    <scope>NUCLEOTIDE SEQUENCE [LARGE SCALE GENOMIC DNA]</scope>
    <source>
        <strain evidence="13">cv. GZQX0401</strain>
        <tissue evidence="12">Young leaves</tissue>
    </source>
</reference>
<dbReference type="FunFam" id="3.40.50.11320:FF:000001">
    <property type="entry name" value="Carboxypeptidase"/>
    <property type="match status" value="1"/>
</dbReference>
<dbReference type="Pfam" id="PF00450">
    <property type="entry name" value="Peptidase_S10"/>
    <property type="match status" value="1"/>
</dbReference>
<keyword evidence="7 11" id="KW-0378">Hydrolase</keyword>
<accession>A0A067LGA5</accession>
<dbReference type="OrthoDB" id="443318at2759"/>
<dbReference type="PROSITE" id="PS00560">
    <property type="entry name" value="CARBOXYPEPT_SER_HIS"/>
    <property type="match status" value="1"/>
</dbReference>
<keyword evidence="9" id="KW-0325">Glycoprotein</keyword>
<dbReference type="GO" id="GO:0004185">
    <property type="term" value="F:serine-type carboxypeptidase activity"/>
    <property type="evidence" value="ECO:0007669"/>
    <property type="project" value="UniProtKB-UniRule"/>
</dbReference>
<evidence type="ECO:0000256" key="11">
    <source>
        <dbReference type="RuleBase" id="RU361156"/>
    </source>
</evidence>
<evidence type="ECO:0000256" key="10">
    <source>
        <dbReference type="ARBA" id="ARBA00037399"/>
    </source>
</evidence>
<dbReference type="InterPro" id="IPR001563">
    <property type="entry name" value="Peptidase_S10"/>
</dbReference>
<gene>
    <name evidence="12" type="ORF">JCGZ_16882</name>
</gene>
<keyword evidence="3" id="KW-0964">Secreted</keyword>
<evidence type="ECO:0000256" key="9">
    <source>
        <dbReference type="ARBA" id="ARBA00023180"/>
    </source>
</evidence>
<keyword evidence="5 11" id="KW-0645">Protease</keyword>
<evidence type="ECO:0000256" key="4">
    <source>
        <dbReference type="ARBA" id="ARBA00022645"/>
    </source>
</evidence>
<dbReference type="PROSITE" id="PS00131">
    <property type="entry name" value="CARBOXYPEPT_SER_SER"/>
    <property type="match status" value="1"/>
</dbReference>
<dbReference type="PANTHER" id="PTHR11802:SF132">
    <property type="entry name" value="SERINE CARBOXYPEPTIDASE-LIKE 36-RELATED"/>
    <property type="match status" value="1"/>
</dbReference>
<organism evidence="12 13">
    <name type="scientific">Jatropha curcas</name>
    <name type="common">Barbados nut</name>
    <dbReference type="NCBI Taxonomy" id="180498"/>
    <lineage>
        <taxon>Eukaryota</taxon>
        <taxon>Viridiplantae</taxon>
        <taxon>Streptophyta</taxon>
        <taxon>Embryophyta</taxon>
        <taxon>Tracheophyta</taxon>
        <taxon>Spermatophyta</taxon>
        <taxon>Magnoliopsida</taxon>
        <taxon>eudicotyledons</taxon>
        <taxon>Gunneridae</taxon>
        <taxon>Pentapetalae</taxon>
        <taxon>rosids</taxon>
        <taxon>fabids</taxon>
        <taxon>Malpighiales</taxon>
        <taxon>Euphorbiaceae</taxon>
        <taxon>Crotonoideae</taxon>
        <taxon>Jatropheae</taxon>
        <taxon>Jatropha</taxon>
    </lineage>
</organism>
<comment type="function">
    <text evidence="10">Probable carboxypeptidase.</text>
</comment>
<dbReference type="InterPro" id="IPR018202">
    <property type="entry name" value="Ser_caboxypep_ser_AS"/>
</dbReference>
<evidence type="ECO:0000313" key="12">
    <source>
        <dbReference type="EMBL" id="KDP43595.1"/>
    </source>
</evidence>
<evidence type="ECO:0000256" key="1">
    <source>
        <dbReference type="ARBA" id="ARBA00004613"/>
    </source>
</evidence>
<evidence type="ECO:0000256" key="6">
    <source>
        <dbReference type="ARBA" id="ARBA00022729"/>
    </source>
</evidence>
<dbReference type="MEROPS" id="S10.A41"/>
<keyword evidence="8" id="KW-1015">Disulfide bond</keyword>
<protein>
    <recommendedName>
        <fullName evidence="11">Carboxypeptidase</fullName>
        <ecNumber evidence="11">3.4.16.-</ecNumber>
    </recommendedName>
</protein>
<dbReference type="AlphaFoldDB" id="A0A067LGA5"/>
<comment type="subcellular location">
    <subcellularLocation>
        <location evidence="1">Secreted</location>
    </subcellularLocation>
</comment>
<dbReference type="GO" id="GO:0006508">
    <property type="term" value="P:proteolysis"/>
    <property type="evidence" value="ECO:0007669"/>
    <property type="project" value="UniProtKB-KW"/>
</dbReference>
<feature type="chain" id="PRO_5005103513" description="Carboxypeptidase" evidence="11">
    <location>
        <begin position="21"/>
        <end position="454"/>
    </location>
</feature>
<dbReference type="PRINTS" id="PR00724">
    <property type="entry name" value="CRBOXYPTASEC"/>
</dbReference>
<dbReference type="GO" id="GO:0005576">
    <property type="term" value="C:extracellular region"/>
    <property type="evidence" value="ECO:0007669"/>
    <property type="project" value="UniProtKB-SubCell"/>
</dbReference>
<dbReference type="FunFam" id="3.40.50.1820:FF:000211">
    <property type="entry name" value="Carboxypeptidase"/>
    <property type="match status" value="1"/>
</dbReference>
<comment type="similarity">
    <text evidence="2 11">Belongs to the peptidase S10 family.</text>
</comment>
<evidence type="ECO:0000256" key="5">
    <source>
        <dbReference type="ARBA" id="ARBA00022670"/>
    </source>
</evidence>
<dbReference type="PANTHER" id="PTHR11802">
    <property type="entry name" value="SERINE PROTEASE FAMILY S10 SERINE CARBOXYPEPTIDASE"/>
    <property type="match status" value="1"/>
</dbReference>